<comment type="subunit">
    <text evidence="5">Part of the 50S ribosomal subunit.</text>
</comment>
<accession>A0AAN2CAC0</accession>
<dbReference type="NCBIfam" id="TIGR01079">
    <property type="entry name" value="rplX_bact"/>
    <property type="match status" value="1"/>
</dbReference>
<evidence type="ECO:0000256" key="3">
    <source>
        <dbReference type="ARBA" id="ARBA00023274"/>
    </source>
</evidence>
<evidence type="ECO:0000256" key="4">
    <source>
        <dbReference type="ARBA" id="ARBA00035206"/>
    </source>
</evidence>
<dbReference type="PANTHER" id="PTHR12903">
    <property type="entry name" value="MITOCHONDRIAL RIBOSOMAL PROTEIN L24"/>
    <property type="match status" value="1"/>
</dbReference>
<dbReference type="KEGG" id="vab:WPS_20390"/>
<comment type="function">
    <text evidence="5">One of two assembly initiator proteins, it binds directly to the 5'-end of the 23S rRNA, where it nucleates assembly of the 50S subunit.</text>
</comment>
<dbReference type="Proteomes" id="UP001317532">
    <property type="component" value="Chromosome"/>
</dbReference>
<evidence type="ECO:0000313" key="9">
    <source>
        <dbReference type="EMBL" id="BDE06763.1"/>
    </source>
</evidence>
<comment type="similarity">
    <text evidence="1 5">Belongs to the universal ribosomal protein uL24 family.</text>
</comment>
<evidence type="ECO:0000256" key="6">
    <source>
        <dbReference type="SAM" id="MobiDB-lite"/>
    </source>
</evidence>
<dbReference type="HAMAP" id="MF_01326_B">
    <property type="entry name" value="Ribosomal_uL24_B"/>
    <property type="match status" value="1"/>
</dbReference>
<dbReference type="InterPro" id="IPR008991">
    <property type="entry name" value="Translation_prot_SH3-like_sf"/>
</dbReference>
<dbReference type="GO" id="GO:0003735">
    <property type="term" value="F:structural constituent of ribosome"/>
    <property type="evidence" value="ECO:0007669"/>
    <property type="project" value="InterPro"/>
</dbReference>
<dbReference type="GO" id="GO:1990904">
    <property type="term" value="C:ribonucleoprotein complex"/>
    <property type="evidence" value="ECO:0007669"/>
    <property type="project" value="UniProtKB-KW"/>
</dbReference>
<feature type="domain" description="KOW" evidence="7">
    <location>
        <begin position="17"/>
        <end position="48"/>
    </location>
</feature>
<feature type="domain" description="Large ribosomal subunit protein uL24 C-terminal" evidence="8">
    <location>
        <begin position="50"/>
        <end position="115"/>
    </location>
</feature>
<protein>
    <recommendedName>
        <fullName evidence="4 5">Large ribosomal subunit protein uL24</fullName>
    </recommendedName>
</protein>
<evidence type="ECO:0000313" key="10">
    <source>
        <dbReference type="Proteomes" id="UP001317532"/>
    </source>
</evidence>
<evidence type="ECO:0000256" key="2">
    <source>
        <dbReference type="ARBA" id="ARBA00022980"/>
    </source>
</evidence>
<dbReference type="AlphaFoldDB" id="A0AAN2CAC0"/>
<dbReference type="CDD" id="cd06089">
    <property type="entry name" value="KOW_RPL26"/>
    <property type="match status" value="1"/>
</dbReference>
<feature type="region of interest" description="Disordered" evidence="6">
    <location>
        <begin position="88"/>
        <end position="107"/>
    </location>
</feature>
<keyword evidence="5" id="KW-0694">RNA-binding</keyword>
<dbReference type="InterPro" id="IPR041988">
    <property type="entry name" value="Ribosomal_uL24_KOW"/>
</dbReference>
<evidence type="ECO:0000256" key="5">
    <source>
        <dbReference type="HAMAP-Rule" id="MF_01326"/>
    </source>
</evidence>
<evidence type="ECO:0000259" key="8">
    <source>
        <dbReference type="Pfam" id="PF17136"/>
    </source>
</evidence>
<dbReference type="Gene3D" id="2.30.30.30">
    <property type="match status" value="1"/>
</dbReference>
<dbReference type="GO" id="GO:0005840">
    <property type="term" value="C:ribosome"/>
    <property type="evidence" value="ECO:0007669"/>
    <property type="project" value="UniProtKB-KW"/>
</dbReference>
<dbReference type="Pfam" id="PF00467">
    <property type="entry name" value="KOW"/>
    <property type="match status" value="1"/>
</dbReference>
<reference evidence="9 10" key="1">
    <citation type="journal article" date="2022" name="ISME Commun">
        <title>Vulcanimicrobium alpinus gen. nov. sp. nov., the first cultivated representative of the candidate phylum 'Eremiobacterota', is a metabolically versatile aerobic anoxygenic phototroph.</title>
        <authorList>
            <person name="Yabe S."/>
            <person name="Muto K."/>
            <person name="Abe K."/>
            <person name="Yokota A."/>
            <person name="Staudigel H."/>
            <person name="Tebo B.M."/>
        </authorList>
    </citation>
    <scope>NUCLEOTIDE SEQUENCE [LARGE SCALE GENOMIC DNA]</scope>
    <source>
        <strain evidence="9 10">WC8-2</strain>
    </source>
</reference>
<proteinExistence type="inferred from homology"/>
<keyword evidence="5" id="KW-0699">rRNA-binding</keyword>
<evidence type="ECO:0000259" key="7">
    <source>
        <dbReference type="Pfam" id="PF00467"/>
    </source>
</evidence>
<organism evidence="9 10">
    <name type="scientific">Vulcanimicrobium alpinum</name>
    <dbReference type="NCBI Taxonomy" id="3016050"/>
    <lineage>
        <taxon>Bacteria</taxon>
        <taxon>Bacillati</taxon>
        <taxon>Vulcanimicrobiota</taxon>
        <taxon>Vulcanimicrobiia</taxon>
        <taxon>Vulcanimicrobiales</taxon>
        <taxon>Vulcanimicrobiaceae</taxon>
        <taxon>Vulcanimicrobium</taxon>
    </lineage>
</organism>
<dbReference type="InterPro" id="IPR003256">
    <property type="entry name" value="Ribosomal_uL24"/>
</dbReference>
<keyword evidence="3 5" id="KW-0687">Ribonucleoprotein</keyword>
<dbReference type="RefSeq" id="WP_317994413.1">
    <property type="nucleotide sequence ID" value="NZ_AP025523.1"/>
</dbReference>
<dbReference type="InterPro" id="IPR014722">
    <property type="entry name" value="Rib_uL2_dom2"/>
</dbReference>
<dbReference type="InterPro" id="IPR057264">
    <property type="entry name" value="Ribosomal_uL24_C"/>
</dbReference>
<name>A0AAN2CAC0_UNVUL</name>
<dbReference type="GO" id="GO:0019843">
    <property type="term" value="F:rRNA binding"/>
    <property type="evidence" value="ECO:0007669"/>
    <property type="project" value="UniProtKB-UniRule"/>
</dbReference>
<keyword evidence="10" id="KW-1185">Reference proteome</keyword>
<dbReference type="InterPro" id="IPR005824">
    <property type="entry name" value="KOW"/>
</dbReference>
<dbReference type="Pfam" id="PF17136">
    <property type="entry name" value="ribosomal_L24"/>
    <property type="match status" value="1"/>
</dbReference>
<dbReference type="SUPFAM" id="SSF50104">
    <property type="entry name" value="Translation proteins SH3-like domain"/>
    <property type="match status" value="1"/>
</dbReference>
<comment type="function">
    <text evidence="5">One of the proteins that surrounds the polypeptide exit tunnel on the outside of the subunit.</text>
</comment>
<gene>
    <name evidence="5 9" type="primary">rplX</name>
    <name evidence="9" type="ORF">WPS_20390</name>
</gene>
<sequence>MGSPVNTMAVAKPKIVKGDTVVLRRGKEKGKRGIVKAVFPKDGVATVEGLNVVKRHTKPGQTGQAQGGGIIEKEAPIPLSALMVIDPKTDRPTRVRRVRQSDGTTVRVSVKSGEQLLVPSKA</sequence>
<dbReference type="GO" id="GO:0006412">
    <property type="term" value="P:translation"/>
    <property type="evidence" value="ECO:0007669"/>
    <property type="project" value="UniProtKB-UniRule"/>
</dbReference>
<evidence type="ECO:0000256" key="1">
    <source>
        <dbReference type="ARBA" id="ARBA00010618"/>
    </source>
</evidence>
<dbReference type="EMBL" id="AP025523">
    <property type="protein sequence ID" value="BDE06763.1"/>
    <property type="molecule type" value="Genomic_DNA"/>
</dbReference>
<keyword evidence="2 5" id="KW-0689">Ribosomal protein</keyword>